<proteinExistence type="inferred from homology"/>
<dbReference type="NCBIfam" id="TIGR02872">
    <property type="entry name" value="spore_ytvI"/>
    <property type="match status" value="1"/>
</dbReference>
<dbReference type="Proteomes" id="UP000579281">
    <property type="component" value="Unassembled WGS sequence"/>
</dbReference>
<feature type="transmembrane region" description="Helical" evidence="6">
    <location>
        <begin position="290"/>
        <end position="316"/>
    </location>
</feature>
<keyword evidence="5 6" id="KW-0472">Membrane</keyword>
<dbReference type="EMBL" id="JACHEN010000020">
    <property type="protein sequence ID" value="MBB6217164.1"/>
    <property type="molecule type" value="Genomic_DNA"/>
</dbReference>
<gene>
    <name evidence="7" type="ORF">HNQ80_003270</name>
</gene>
<accession>A0A841KTY4</accession>
<keyword evidence="3 6" id="KW-0812">Transmembrane</keyword>
<name>A0A841KTY4_9FIRM</name>
<evidence type="ECO:0000313" key="7">
    <source>
        <dbReference type="EMBL" id="MBB6217164.1"/>
    </source>
</evidence>
<feature type="transmembrane region" description="Helical" evidence="6">
    <location>
        <begin position="131"/>
        <end position="155"/>
    </location>
</feature>
<sequence>MFILFFSSLSYTLPFVLAFIIALWTKPLNKYLQKKFKISNAISSIISTTLVFSLLGILISAVLYKITNEARLLLTKIPNLETIRSYVELYLNELNSFFGQLDPALIEKAYPQLTAMLSGTFDVTVGILNTIISFVIGLPVALMIAFITFLATYFFSKDMPDIVERFYSIFSFHGKEKMHSILKEGSSMIAGYFKAYSTVIFLTFLETLIGLSILGIDYALILSILSAIMDVLPILGISAVYIPLALYNLYLGNTFVAVGLLILYVIVTVARQIIEPKLVSTTLDIHPVMILAAIFIGLKAYGFLGMIFLIALMVVYKILSKVRIL</sequence>
<feature type="transmembrane region" description="Helical" evidence="6">
    <location>
        <begin position="193"/>
        <end position="214"/>
    </location>
</feature>
<dbReference type="GO" id="GO:0016020">
    <property type="term" value="C:membrane"/>
    <property type="evidence" value="ECO:0007669"/>
    <property type="project" value="UniProtKB-SubCell"/>
</dbReference>
<organism evidence="7 8">
    <name type="scientific">Anaerosolibacter carboniphilus</name>
    <dbReference type="NCBI Taxonomy" id="1417629"/>
    <lineage>
        <taxon>Bacteria</taxon>
        <taxon>Bacillati</taxon>
        <taxon>Bacillota</taxon>
        <taxon>Clostridia</taxon>
        <taxon>Peptostreptococcales</taxon>
        <taxon>Thermotaleaceae</taxon>
        <taxon>Anaerosolibacter</taxon>
    </lineage>
</organism>
<evidence type="ECO:0000313" key="8">
    <source>
        <dbReference type="Proteomes" id="UP000579281"/>
    </source>
</evidence>
<feature type="transmembrane region" description="Helical" evidence="6">
    <location>
        <begin position="220"/>
        <end position="242"/>
    </location>
</feature>
<evidence type="ECO:0000256" key="2">
    <source>
        <dbReference type="ARBA" id="ARBA00009773"/>
    </source>
</evidence>
<evidence type="ECO:0000256" key="1">
    <source>
        <dbReference type="ARBA" id="ARBA00004141"/>
    </source>
</evidence>
<evidence type="ECO:0000256" key="6">
    <source>
        <dbReference type="SAM" id="Phobius"/>
    </source>
</evidence>
<feature type="transmembrane region" description="Helical" evidence="6">
    <location>
        <begin position="45"/>
        <end position="64"/>
    </location>
</feature>
<feature type="transmembrane region" description="Helical" evidence="6">
    <location>
        <begin position="249"/>
        <end position="270"/>
    </location>
</feature>
<comment type="caution">
    <text evidence="7">The sequence shown here is derived from an EMBL/GenBank/DDBJ whole genome shotgun (WGS) entry which is preliminary data.</text>
</comment>
<feature type="transmembrane region" description="Helical" evidence="6">
    <location>
        <begin position="6"/>
        <end position="24"/>
    </location>
</feature>
<dbReference type="GO" id="GO:0055085">
    <property type="term" value="P:transmembrane transport"/>
    <property type="evidence" value="ECO:0007669"/>
    <property type="project" value="TreeGrafter"/>
</dbReference>
<comment type="similarity">
    <text evidence="2">Belongs to the autoinducer-2 exporter (AI-2E) (TC 2.A.86) family.</text>
</comment>
<dbReference type="AlphaFoldDB" id="A0A841KTY4"/>
<dbReference type="PANTHER" id="PTHR21716:SF68">
    <property type="entry name" value="TRANSPORT PROTEIN YTVI-RELATED"/>
    <property type="match status" value="1"/>
</dbReference>
<evidence type="ECO:0000256" key="5">
    <source>
        <dbReference type="ARBA" id="ARBA00023136"/>
    </source>
</evidence>
<evidence type="ECO:0000256" key="3">
    <source>
        <dbReference type="ARBA" id="ARBA00022692"/>
    </source>
</evidence>
<reference evidence="7 8" key="1">
    <citation type="submission" date="2020-08" db="EMBL/GenBank/DDBJ databases">
        <title>Genomic Encyclopedia of Type Strains, Phase IV (KMG-IV): sequencing the most valuable type-strain genomes for metagenomic binning, comparative biology and taxonomic classification.</title>
        <authorList>
            <person name="Goeker M."/>
        </authorList>
    </citation>
    <scope>NUCLEOTIDE SEQUENCE [LARGE SCALE GENOMIC DNA]</scope>
    <source>
        <strain evidence="7 8">DSM 103526</strain>
    </source>
</reference>
<dbReference type="PANTHER" id="PTHR21716">
    <property type="entry name" value="TRANSMEMBRANE PROTEIN"/>
    <property type="match status" value="1"/>
</dbReference>
<comment type="subcellular location">
    <subcellularLocation>
        <location evidence="1">Membrane</location>
        <topology evidence="1">Multi-pass membrane protein</topology>
    </subcellularLocation>
</comment>
<keyword evidence="4 6" id="KW-1133">Transmembrane helix</keyword>
<evidence type="ECO:0000256" key="4">
    <source>
        <dbReference type="ARBA" id="ARBA00022989"/>
    </source>
</evidence>
<protein>
    <submittedName>
        <fullName evidence="7">Sporulation integral membrane protein YtvI</fullName>
    </submittedName>
</protein>
<dbReference type="InterPro" id="IPR014227">
    <property type="entry name" value="YtvI-like"/>
</dbReference>
<dbReference type="Pfam" id="PF01594">
    <property type="entry name" value="AI-2E_transport"/>
    <property type="match status" value="1"/>
</dbReference>
<dbReference type="InterPro" id="IPR002549">
    <property type="entry name" value="AI-2E-like"/>
</dbReference>
<keyword evidence="8" id="KW-1185">Reference proteome</keyword>